<evidence type="ECO:0000256" key="1">
    <source>
        <dbReference type="ARBA" id="ARBA00004141"/>
    </source>
</evidence>
<keyword evidence="5 11" id="KW-0472">Membrane</keyword>
<feature type="transmembrane region" description="Helical" evidence="11">
    <location>
        <begin position="118"/>
        <end position="138"/>
    </location>
</feature>
<evidence type="ECO:0000259" key="12">
    <source>
        <dbReference type="Pfam" id="PF01529"/>
    </source>
</evidence>
<keyword evidence="6" id="KW-0564">Palmitate</keyword>
<keyword evidence="14" id="KW-1185">Reference proteome</keyword>
<dbReference type="EC" id="2.3.1.225" evidence="11"/>
<dbReference type="PROSITE" id="PS50216">
    <property type="entry name" value="DHHC"/>
    <property type="match status" value="1"/>
</dbReference>
<comment type="caution">
    <text evidence="13">The sequence shown here is derived from an EMBL/GenBank/DDBJ whole genome shotgun (WGS) entry which is preliminary data.</text>
</comment>
<dbReference type="GO" id="GO:0005794">
    <property type="term" value="C:Golgi apparatus"/>
    <property type="evidence" value="ECO:0007669"/>
    <property type="project" value="TreeGrafter"/>
</dbReference>
<comment type="catalytic activity">
    <reaction evidence="10 11">
        <text>L-cysteinyl-[protein] + hexadecanoyl-CoA = S-hexadecanoyl-L-cysteinyl-[protein] + CoA</text>
        <dbReference type="Rhea" id="RHEA:36683"/>
        <dbReference type="Rhea" id="RHEA-COMP:10131"/>
        <dbReference type="Rhea" id="RHEA-COMP:11032"/>
        <dbReference type="ChEBI" id="CHEBI:29950"/>
        <dbReference type="ChEBI" id="CHEBI:57287"/>
        <dbReference type="ChEBI" id="CHEBI:57379"/>
        <dbReference type="ChEBI" id="CHEBI:74151"/>
        <dbReference type="EC" id="2.3.1.225"/>
    </reaction>
</comment>
<evidence type="ECO:0000313" key="13">
    <source>
        <dbReference type="EMBL" id="KAK2600949.1"/>
    </source>
</evidence>
<protein>
    <recommendedName>
        <fullName evidence="11">Palmitoyltransferase</fullName>
        <ecNumber evidence="11">2.3.1.225</ecNumber>
    </recommendedName>
</protein>
<comment type="similarity">
    <text evidence="9">Belongs to the DHHC palmitoyltransferase family. PFA5 subfamily.</text>
</comment>
<evidence type="ECO:0000256" key="9">
    <source>
        <dbReference type="ARBA" id="ARBA00038298"/>
    </source>
</evidence>
<keyword evidence="3 11" id="KW-0812">Transmembrane</keyword>
<dbReference type="GO" id="GO:0005783">
    <property type="term" value="C:endoplasmic reticulum"/>
    <property type="evidence" value="ECO:0007669"/>
    <property type="project" value="TreeGrafter"/>
</dbReference>
<evidence type="ECO:0000256" key="8">
    <source>
        <dbReference type="ARBA" id="ARBA00023315"/>
    </source>
</evidence>
<comment type="domain">
    <text evidence="11">The DHHC domain is required for palmitoyltransferase activity.</text>
</comment>
<keyword evidence="7" id="KW-0449">Lipoprotein</keyword>
<evidence type="ECO:0000256" key="11">
    <source>
        <dbReference type="RuleBase" id="RU079119"/>
    </source>
</evidence>
<name>A0AAD9S718_PHOAM</name>
<dbReference type="AlphaFoldDB" id="A0AAD9S718"/>
<gene>
    <name evidence="13" type="ORF">N8I77_010443</name>
</gene>
<dbReference type="EMBL" id="JAUJFL010000006">
    <property type="protein sequence ID" value="KAK2600949.1"/>
    <property type="molecule type" value="Genomic_DNA"/>
</dbReference>
<comment type="subcellular location">
    <subcellularLocation>
        <location evidence="1">Membrane</location>
        <topology evidence="1">Multi-pass membrane protein</topology>
    </subcellularLocation>
</comment>
<keyword evidence="4 11" id="KW-1133">Transmembrane helix</keyword>
<evidence type="ECO:0000313" key="14">
    <source>
        <dbReference type="Proteomes" id="UP001265746"/>
    </source>
</evidence>
<dbReference type="GO" id="GO:0016020">
    <property type="term" value="C:membrane"/>
    <property type="evidence" value="ECO:0007669"/>
    <property type="project" value="UniProtKB-SubCell"/>
</dbReference>
<dbReference type="GO" id="GO:0019706">
    <property type="term" value="F:protein-cysteine S-palmitoyltransferase activity"/>
    <property type="evidence" value="ECO:0007669"/>
    <property type="project" value="UniProtKB-EC"/>
</dbReference>
<feature type="transmembrane region" description="Helical" evidence="11">
    <location>
        <begin position="221"/>
        <end position="241"/>
    </location>
</feature>
<evidence type="ECO:0000256" key="2">
    <source>
        <dbReference type="ARBA" id="ARBA00022679"/>
    </source>
</evidence>
<evidence type="ECO:0000256" key="7">
    <source>
        <dbReference type="ARBA" id="ARBA00023288"/>
    </source>
</evidence>
<proteinExistence type="inferred from homology"/>
<feature type="domain" description="Palmitoyltransferase DHHC" evidence="12">
    <location>
        <begin position="178"/>
        <end position="294"/>
    </location>
</feature>
<dbReference type="PANTHER" id="PTHR22883:SF23">
    <property type="entry name" value="PALMITOYLTRANSFERASE ZDHHC6"/>
    <property type="match status" value="1"/>
</dbReference>
<sequence>MHVSGSSARTARTALRICRGALHTSLVLLLFPDHPQFGSAEAQRHLLSTATVARRGPTMASSSPKLFPPSEARSHNAAHRWTTRIIPVFLLGAIGFACWALTKPICIDFFIARNHVGSAIVLLVLHYIFLILMLACYARTLYTVAYNPGVVPLEPKLSLESFYTRDFYTCRSDGLPIWCSDCQNWKPDRAHHSGDIQRCVKKMDHYCPWAGGMIGETAFKFFVQFVTYTACYCAICLSAGAHVTRTLANEGAAVMPEAIVLIVLAAFFGLFSFTMASMSHGFALINVTNIENLSRTTKVHQLAIRIPLDQSPNSENSSVPNDYETITFPLANPNFDGNQYVYENQNGANGANGAPRRAPEHKFAIVKTERGENPWDTGSYYENWKSVMGDRGLFDWLLPLRLSPCCHYNGEYPVGPVVDRLREGLKK</sequence>
<dbReference type="Proteomes" id="UP001265746">
    <property type="component" value="Unassembled WGS sequence"/>
</dbReference>
<feature type="transmembrane region" description="Helical" evidence="11">
    <location>
        <begin position="88"/>
        <end position="112"/>
    </location>
</feature>
<dbReference type="PANTHER" id="PTHR22883">
    <property type="entry name" value="ZINC FINGER DHHC DOMAIN CONTAINING PROTEIN"/>
    <property type="match status" value="1"/>
</dbReference>
<reference evidence="13" key="1">
    <citation type="submission" date="2023-06" db="EMBL/GenBank/DDBJ databases">
        <authorList>
            <person name="Noh H."/>
        </authorList>
    </citation>
    <scope>NUCLEOTIDE SEQUENCE</scope>
    <source>
        <strain evidence="13">DUCC20226</strain>
    </source>
</reference>
<dbReference type="EMBL" id="JAUJFL010000006">
    <property type="protein sequence ID" value="KAK2600950.1"/>
    <property type="molecule type" value="Genomic_DNA"/>
</dbReference>
<evidence type="ECO:0000256" key="5">
    <source>
        <dbReference type="ARBA" id="ARBA00023136"/>
    </source>
</evidence>
<organism evidence="13 14">
    <name type="scientific">Phomopsis amygdali</name>
    <name type="common">Fusicoccum amygdali</name>
    <dbReference type="NCBI Taxonomy" id="1214568"/>
    <lineage>
        <taxon>Eukaryota</taxon>
        <taxon>Fungi</taxon>
        <taxon>Dikarya</taxon>
        <taxon>Ascomycota</taxon>
        <taxon>Pezizomycotina</taxon>
        <taxon>Sordariomycetes</taxon>
        <taxon>Sordariomycetidae</taxon>
        <taxon>Diaporthales</taxon>
        <taxon>Diaporthaceae</taxon>
        <taxon>Diaporthe</taxon>
    </lineage>
</organism>
<evidence type="ECO:0000256" key="3">
    <source>
        <dbReference type="ARBA" id="ARBA00022692"/>
    </source>
</evidence>
<dbReference type="GO" id="GO:0006612">
    <property type="term" value="P:protein targeting to membrane"/>
    <property type="evidence" value="ECO:0007669"/>
    <property type="project" value="TreeGrafter"/>
</dbReference>
<feature type="transmembrane region" description="Helical" evidence="11">
    <location>
        <begin position="253"/>
        <end position="273"/>
    </location>
</feature>
<evidence type="ECO:0000256" key="6">
    <source>
        <dbReference type="ARBA" id="ARBA00023139"/>
    </source>
</evidence>
<evidence type="ECO:0000256" key="10">
    <source>
        <dbReference type="ARBA" id="ARBA00048048"/>
    </source>
</evidence>
<evidence type="ECO:0000256" key="4">
    <source>
        <dbReference type="ARBA" id="ARBA00022989"/>
    </source>
</evidence>
<dbReference type="InterPro" id="IPR001594">
    <property type="entry name" value="Palmitoyltrfase_DHHC"/>
</dbReference>
<dbReference type="InterPro" id="IPR039859">
    <property type="entry name" value="PFA4/ZDH16/20/ERF2-like"/>
</dbReference>
<keyword evidence="2 11" id="KW-0808">Transferase</keyword>
<keyword evidence="8 11" id="KW-0012">Acyltransferase</keyword>
<accession>A0AAD9S718</accession>
<dbReference type="Pfam" id="PF01529">
    <property type="entry name" value="DHHC"/>
    <property type="match status" value="1"/>
</dbReference>